<dbReference type="SUPFAM" id="SSF158553">
    <property type="entry name" value="TAFH domain-like"/>
    <property type="match status" value="1"/>
</dbReference>
<evidence type="ECO:0000256" key="4">
    <source>
        <dbReference type="ARBA" id="ARBA00023163"/>
    </source>
</evidence>
<comment type="similarity">
    <text evidence="2">Belongs to the TAF4 family.</text>
</comment>
<dbReference type="InterPro" id="IPR009072">
    <property type="entry name" value="Histone-fold"/>
</dbReference>
<keyword evidence="4" id="KW-0804">Transcription</keyword>
<dbReference type="InterPro" id="IPR007900">
    <property type="entry name" value="TAF4_C"/>
</dbReference>
<keyword evidence="3" id="KW-0805">Transcription regulation</keyword>
<dbReference type="GO" id="GO:0003677">
    <property type="term" value="F:DNA binding"/>
    <property type="evidence" value="ECO:0007669"/>
    <property type="project" value="TreeGrafter"/>
</dbReference>
<dbReference type="GO" id="GO:0046982">
    <property type="term" value="F:protein heterodimerization activity"/>
    <property type="evidence" value="ECO:0007669"/>
    <property type="project" value="InterPro"/>
</dbReference>
<dbReference type="SUPFAM" id="SSF47113">
    <property type="entry name" value="Histone-fold"/>
    <property type="match status" value="1"/>
</dbReference>
<evidence type="ECO:0000313" key="9">
    <source>
        <dbReference type="EMBL" id="JAS17482.1"/>
    </source>
</evidence>
<dbReference type="PANTHER" id="PTHR15138:SF14">
    <property type="entry name" value="TRANSCRIPTION INITIATION FACTOR TFIID SUBUNIT 4"/>
    <property type="match status" value="1"/>
</dbReference>
<evidence type="ECO:0000256" key="3">
    <source>
        <dbReference type="ARBA" id="ARBA00023015"/>
    </source>
</evidence>
<dbReference type="GO" id="GO:0005669">
    <property type="term" value="C:transcription factor TFIID complex"/>
    <property type="evidence" value="ECO:0007669"/>
    <property type="project" value="InterPro"/>
</dbReference>
<accession>A0A1B6CVG6</accession>
<evidence type="ECO:0000256" key="2">
    <source>
        <dbReference type="ARBA" id="ARBA00006178"/>
    </source>
</evidence>
<dbReference type="InterPro" id="IPR037249">
    <property type="entry name" value="TAFH/NHR1_dom_sf"/>
</dbReference>
<feature type="domain" description="TAFH" evidence="8">
    <location>
        <begin position="474"/>
        <end position="570"/>
    </location>
</feature>
<proteinExistence type="inferred from homology"/>
<dbReference type="FunFam" id="1.10.20.10:FF:000015">
    <property type="entry name" value="Transcription initiation factor TFIID subunit 4B"/>
    <property type="match status" value="1"/>
</dbReference>
<evidence type="ECO:0000259" key="8">
    <source>
        <dbReference type="PROSITE" id="PS51119"/>
    </source>
</evidence>
<feature type="coiled-coil region" evidence="6">
    <location>
        <begin position="849"/>
        <end position="915"/>
    </location>
</feature>
<dbReference type="PROSITE" id="PS51119">
    <property type="entry name" value="TAFH"/>
    <property type="match status" value="1"/>
</dbReference>
<evidence type="ECO:0000256" key="6">
    <source>
        <dbReference type="SAM" id="Coils"/>
    </source>
</evidence>
<comment type="subcellular location">
    <subcellularLocation>
        <location evidence="1">Nucleus</location>
    </subcellularLocation>
</comment>
<dbReference type="GO" id="GO:0006367">
    <property type="term" value="P:transcription initiation at RNA polymerase II promoter"/>
    <property type="evidence" value="ECO:0007669"/>
    <property type="project" value="TreeGrafter"/>
</dbReference>
<dbReference type="GO" id="GO:0016251">
    <property type="term" value="F:RNA polymerase II general transcription initiation factor activity"/>
    <property type="evidence" value="ECO:0007669"/>
    <property type="project" value="TreeGrafter"/>
</dbReference>
<dbReference type="Gene3D" id="1.20.120.1110">
    <property type="entry name" value="TAFH/NHR1 domain"/>
    <property type="match status" value="1"/>
</dbReference>
<evidence type="ECO:0000256" key="7">
    <source>
        <dbReference type="SAM" id="MobiDB-lite"/>
    </source>
</evidence>
<dbReference type="PANTHER" id="PTHR15138">
    <property type="entry name" value="TRANSCRIPTION INITIATION FACTOR TFIID SUBUNIT 4"/>
    <property type="match status" value="1"/>
</dbReference>
<organism evidence="9">
    <name type="scientific">Clastoptera arizonana</name>
    <name type="common">Arizona spittle bug</name>
    <dbReference type="NCBI Taxonomy" id="38151"/>
    <lineage>
        <taxon>Eukaryota</taxon>
        <taxon>Metazoa</taxon>
        <taxon>Ecdysozoa</taxon>
        <taxon>Arthropoda</taxon>
        <taxon>Hexapoda</taxon>
        <taxon>Insecta</taxon>
        <taxon>Pterygota</taxon>
        <taxon>Neoptera</taxon>
        <taxon>Paraneoptera</taxon>
        <taxon>Hemiptera</taxon>
        <taxon>Auchenorrhyncha</taxon>
        <taxon>Cercopoidea</taxon>
        <taxon>Clastopteridae</taxon>
        <taxon>Clastoptera</taxon>
    </lineage>
</organism>
<dbReference type="Pfam" id="PF07531">
    <property type="entry name" value="TAFH"/>
    <property type="match status" value="1"/>
</dbReference>
<name>A0A1B6CVG6_9HEMI</name>
<keyword evidence="5" id="KW-0539">Nucleus</keyword>
<keyword evidence="6" id="KW-0175">Coiled coil</keyword>
<dbReference type="CDD" id="cd08045">
    <property type="entry name" value="HFD_TAF4"/>
    <property type="match status" value="1"/>
</dbReference>
<dbReference type="FunFam" id="1.20.120.1110:FF:000004">
    <property type="entry name" value="TBP-associated factor 4, isoform F"/>
    <property type="match status" value="1"/>
</dbReference>
<dbReference type="Pfam" id="PF05236">
    <property type="entry name" value="TAF4"/>
    <property type="match status" value="1"/>
</dbReference>
<evidence type="ECO:0000256" key="1">
    <source>
        <dbReference type="ARBA" id="ARBA00004123"/>
    </source>
</evidence>
<dbReference type="InterPro" id="IPR045144">
    <property type="entry name" value="TAF4"/>
</dbReference>
<dbReference type="EMBL" id="GEDC01019816">
    <property type="protein sequence ID" value="JAS17482.1"/>
    <property type="molecule type" value="Transcribed_RNA"/>
</dbReference>
<protein>
    <recommendedName>
        <fullName evidence="8">TAFH domain-containing protein</fullName>
    </recommendedName>
</protein>
<gene>
    <name evidence="9" type="ORF">g.14398</name>
</gene>
<evidence type="ECO:0000256" key="5">
    <source>
        <dbReference type="ARBA" id="ARBA00023242"/>
    </source>
</evidence>
<dbReference type="InterPro" id="IPR003894">
    <property type="entry name" value="TAFH_NHR1"/>
</dbReference>
<dbReference type="Gene3D" id="1.10.20.10">
    <property type="entry name" value="Histone, subunit A"/>
    <property type="match status" value="1"/>
</dbReference>
<feature type="region of interest" description="Disordered" evidence="7">
    <location>
        <begin position="73"/>
        <end position="109"/>
    </location>
</feature>
<sequence>MFYLCLEKVYMFLFKGNALWVQFVYCACADQFTVGFWHKMASAKFLEEALSTDVDESAVNAIVGSLETQLVSPTPSLSNQQGTSIPVNQNHLNGSTLSNQKHSVSNGGSESMNVILNSDSNKIISNSALQSVMPTSVVSTVVASLQGGVPTSGYLNQVASNVGLGQSNLTNLNKSQDTVKLVYPSGSQNLPTPLGINRVSYPNNQTVSSIPNGNVGLTPLTSNTVLSASSSLQSVVSNSYSQAGSNVGKQLSVGMDQKPTGTALVIKSSGNNHVPQGSSLPQGLVSTPMTVSTTMTLTGSQMGTTTTSGVPGIVTFTKPLSQTVGTQQVVGNPPTTILPANVQILNVNTIRSGTPAQPGQKSLPPRVMTIGTPQVVGARPGQPGQITLQALQGLQGAQGGHLLLKTENGQYQLLRVGPATTTPTAAIAPNNAANTAFRVQSVPAGAATAGTIPAQVPALTTQTTTPVTQTRHPVDTVKEKCRKFLANLLELSSREPKAVERNVRTLIQELVDTKVEPEEFCDRLERLLNASPQPCLIGFLKKSLPLLRQSMVTKELVIEGIRPPPASVVYSSSTIVQQPGVQVQMTTTPQMRVITHTVPTTVPGNSASRPAQVQHRIVTPMRVPSPVTKVGTPIVGLRSQNPIGAGTGIRVATPIRTSLNKPNMSTPVSMKSSGVATNLKPGQMFTKTSLSTRPLTSPSLATSAIKQQLSPASSLLFKAVTSSKDKEKKLYSSGYTGDDDINDVAAMGGVNLAEESQRILGSTEFVGTQIRSCKDDIYLHPTHLLQKINQIASRHGLDEPNSEVAALISHATQERLKNIVEKLAVVAEHRIDLNKLDSRYEVSQDVRGQLKFLEELDRMERKRHEEQERELLLRAAKSRSKSEDPEQAKLKAKAKEMQRAEMEELRQREANLTALQAIGPRKKPRLDGPDSATISGQVASSSSNSNSNIARPRLKRVNIRDLLFLLETEKETCHSNFLYRSYLK</sequence>
<dbReference type="SMART" id="SM00549">
    <property type="entry name" value="TAFH"/>
    <property type="match status" value="1"/>
</dbReference>
<dbReference type="AlphaFoldDB" id="A0A1B6CVG6"/>
<reference evidence="9" key="1">
    <citation type="submission" date="2015-12" db="EMBL/GenBank/DDBJ databases">
        <title>De novo transcriptome assembly of four potential Pierce s Disease insect vectors from Arizona vineyards.</title>
        <authorList>
            <person name="Tassone E.E."/>
        </authorList>
    </citation>
    <scope>NUCLEOTIDE SEQUENCE</scope>
</reference>
<feature type="region of interest" description="Disordered" evidence="7">
    <location>
        <begin position="917"/>
        <end position="949"/>
    </location>
</feature>